<evidence type="ECO:0000256" key="9">
    <source>
        <dbReference type="HAMAP-Rule" id="MF_00151"/>
    </source>
</evidence>
<comment type="caution">
    <text evidence="11">The sequence shown here is derived from an EMBL/GenBank/DDBJ whole genome shotgun (WGS) entry which is preliminary data.</text>
</comment>
<feature type="binding site" evidence="9">
    <location>
        <position position="18"/>
    </location>
    <ligand>
        <name>ATP</name>
        <dbReference type="ChEBI" id="CHEBI:30616"/>
    </ligand>
</feature>
<dbReference type="NCBIfam" id="TIGR01510">
    <property type="entry name" value="coaD_prev_kdtB"/>
    <property type="match status" value="1"/>
</dbReference>
<feature type="site" description="Transition state stabilizer" evidence="9">
    <location>
        <position position="18"/>
    </location>
</feature>
<organism evidence="11 12">
    <name type="scientific">Streptococcus gallolyticus</name>
    <dbReference type="NCBI Taxonomy" id="315405"/>
    <lineage>
        <taxon>Bacteria</taxon>
        <taxon>Bacillati</taxon>
        <taxon>Bacillota</taxon>
        <taxon>Bacilli</taxon>
        <taxon>Lactobacillales</taxon>
        <taxon>Streptococcaceae</taxon>
        <taxon>Streptococcus</taxon>
    </lineage>
</organism>
<dbReference type="AlphaFoldDB" id="A0A139MTY9"/>
<comment type="pathway">
    <text evidence="9">Cofactor biosynthesis; coenzyme A biosynthesis; CoA from (R)-pantothenate: step 4/5.</text>
</comment>
<comment type="function">
    <text evidence="9">Reversibly transfers an adenylyl group from ATP to 4'-phosphopantetheine, yielding dephospho-CoA (dPCoA) and pyrophosphate.</text>
</comment>
<keyword evidence="2 9" id="KW-0808">Transferase</keyword>
<dbReference type="GO" id="GO:0004595">
    <property type="term" value="F:pantetheine-phosphate adenylyltransferase activity"/>
    <property type="evidence" value="ECO:0007669"/>
    <property type="project" value="UniProtKB-UniRule"/>
</dbReference>
<dbReference type="UniPathway" id="UPA00241">
    <property type="reaction ID" value="UER00355"/>
</dbReference>
<evidence type="ECO:0000259" key="10">
    <source>
        <dbReference type="Pfam" id="PF01467"/>
    </source>
</evidence>
<comment type="similarity">
    <text evidence="9">Belongs to the bacterial CoaD family.</text>
</comment>
<name>A0A139MTY9_9STRE</name>
<dbReference type="InterPro" id="IPR004821">
    <property type="entry name" value="Cyt_trans-like"/>
</dbReference>
<keyword evidence="1 9" id="KW-0963">Cytoplasm</keyword>
<dbReference type="InterPro" id="IPR014729">
    <property type="entry name" value="Rossmann-like_a/b/a_fold"/>
</dbReference>
<keyword evidence="4 9" id="KW-0547">Nucleotide-binding</keyword>
<feature type="binding site" evidence="9">
    <location>
        <position position="10"/>
    </location>
    <ligand>
        <name>substrate</name>
    </ligand>
</feature>
<dbReference type="HAMAP" id="MF_00151">
    <property type="entry name" value="PPAT_bact"/>
    <property type="match status" value="1"/>
</dbReference>
<comment type="cofactor">
    <cofactor evidence="9">
        <name>Mg(2+)</name>
        <dbReference type="ChEBI" id="CHEBI:18420"/>
    </cofactor>
</comment>
<feature type="binding site" evidence="9">
    <location>
        <position position="100"/>
    </location>
    <ligand>
        <name>ATP</name>
        <dbReference type="ChEBI" id="CHEBI:30616"/>
    </ligand>
</feature>
<protein>
    <recommendedName>
        <fullName evidence="9">Phosphopantetheine adenylyltransferase</fullName>
        <ecNumber evidence="9">2.7.7.3</ecNumber>
    </recommendedName>
    <alternativeName>
        <fullName evidence="9">Dephospho-CoA pyrophosphorylase</fullName>
    </alternativeName>
    <alternativeName>
        <fullName evidence="9">Pantetheine-phosphate adenylyltransferase</fullName>
        <shortName evidence="9">PPAT</shortName>
    </alternativeName>
</protein>
<dbReference type="PRINTS" id="PR01020">
    <property type="entry name" value="LPSBIOSNTHSS"/>
</dbReference>
<evidence type="ECO:0000256" key="6">
    <source>
        <dbReference type="ARBA" id="ARBA00022842"/>
    </source>
</evidence>
<evidence type="ECO:0000256" key="5">
    <source>
        <dbReference type="ARBA" id="ARBA00022840"/>
    </source>
</evidence>
<sequence length="165" mass="18815">MAKIGLFTGSFDPVTNGHLDIIARASKLFDTLFVGIFYNKDKNGFFSVEERRQMLEEALQEFPNVKVITARDSLVVDIAKRLEVGYLVRGLRNGKDLEYEADLAFYNHYLASEIESVFLLSSPDLVHVSSSRIRELIYFHSDISDFVPTSVVKKVEEKYGNLKKI</sequence>
<gene>
    <name evidence="9" type="primary">coaD</name>
    <name evidence="11" type="ORF">SGADD02_01481</name>
</gene>
<dbReference type="GO" id="GO:0015937">
    <property type="term" value="P:coenzyme A biosynthetic process"/>
    <property type="evidence" value="ECO:0007669"/>
    <property type="project" value="UniProtKB-UniRule"/>
</dbReference>
<keyword evidence="5 9" id="KW-0067">ATP-binding</keyword>
<dbReference type="EC" id="2.7.7.3" evidence="9"/>
<dbReference type="PANTHER" id="PTHR21342:SF1">
    <property type="entry name" value="PHOSPHOPANTETHEINE ADENYLYLTRANSFERASE"/>
    <property type="match status" value="1"/>
</dbReference>
<dbReference type="EMBL" id="LQOF01000304">
    <property type="protein sequence ID" value="KXT67193.1"/>
    <property type="molecule type" value="Genomic_DNA"/>
</dbReference>
<dbReference type="PATRIC" id="fig|315405.11.peg.1742"/>
<feature type="binding site" evidence="9">
    <location>
        <begin position="125"/>
        <end position="131"/>
    </location>
    <ligand>
        <name>ATP</name>
        <dbReference type="ChEBI" id="CHEBI:30616"/>
    </ligand>
</feature>
<evidence type="ECO:0000256" key="1">
    <source>
        <dbReference type="ARBA" id="ARBA00022490"/>
    </source>
</evidence>
<evidence type="ECO:0000256" key="8">
    <source>
        <dbReference type="ARBA" id="ARBA00029346"/>
    </source>
</evidence>
<reference evidence="11 12" key="1">
    <citation type="submission" date="2016-01" db="EMBL/GenBank/DDBJ databases">
        <title>Highly variable Streptococcus oralis are common among viridans streptococci isolated from primates.</title>
        <authorList>
            <person name="Denapaite D."/>
            <person name="Rieger M."/>
            <person name="Koendgen S."/>
            <person name="Brueckner R."/>
            <person name="Ochigava I."/>
            <person name="Kappeler P."/>
            <person name="Maetz-Rensing K."/>
            <person name="Leendertz F."/>
            <person name="Hakenbeck R."/>
        </authorList>
    </citation>
    <scope>NUCLEOTIDE SEQUENCE [LARGE SCALE GENOMIC DNA]</scope>
    <source>
        <strain evidence="11 12">DD02</strain>
    </source>
</reference>
<dbReference type="SUPFAM" id="SSF52374">
    <property type="entry name" value="Nucleotidylyl transferase"/>
    <property type="match status" value="1"/>
</dbReference>
<keyword evidence="3 9" id="KW-0548">Nucleotidyltransferase</keyword>
<evidence type="ECO:0000313" key="12">
    <source>
        <dbReference type="Proteomes" id="UP000070198"/>
    </source>
</evidence>
<dbReference type="CDD" id="cd02163">
    <property type="entry name" value="PPAT"/>
    <property type="match status" value="1"/>
</dbReference>
<dbReference type="NCBIfam" id="TIGR00125">
    <property type="entry name" value="cyt_tran_rel"/>
    <property type="match status" value="1"/>
</dbReference>
<feature type="binding site" evidence="9">
    <location>
        <begin position="10"/>
        <end position="11"/>
    </location>
    <ligand>
        <name>ATP</name>
        <dbReference type="ChEBI" id="CHEBI:30616"/>
    </ligand>
</feature>
<evidence type="ECO:0000313" key="11">
    <source>
        <dbReference type="EMBL" id="KXT67193.1"/>
    </source>
</evidence>
<feature type="binding site" evidence="9">
    <location>
        <begin position="90"/>
        <end position="92"/>
    </location>
    <ligand>
        <name>ATP</name>
        <dbReference type="ChEBI" id="CHEBI:30616"/>
    </ligand>
</feature>
<evidence type="ECO:0000256" key="7">
    <source>
        <dbReference type="ARBA" id="ARBA00022993"/>
    </source>
</evidence>
<dbReference type="PANTHER" id="PTHR21342">
    <property type="entry name" value="PHOSPHOPANTETHEINE ADENYLYLTRANSFERASE"/>
    <property type="match status" value="1"/>
</dbReference>
<evidence type="ECO:0000256" key="3">
    <source>
        <dbReference type="ARBA" id="ARBA00022695"/>
    </source>
</evidence>
<keyword evidence="6 9" id="KW-0460">Magnesium</keyword>
<comment type="catalytic activity">
    <reaction evidence="8 9">
        <text>(R)-4'-phosphopantetheine + ATP + H(+) = 3'-dephospho-CoA + diphosphate</text>
        <dbReference type="Rhea" id="RHEA:19801"/>
        <dbReference type="ChEBI" id="CHEBI:15378"/>
        <dbReference type="ChEBI" id="CHEBI:30616"/>
        <dbReference type="ChEBI" id="CHEBI:33019"/>
        <dbReference type="ChEBI" id="CHEBI:57328"/>
        <dbReference type="ChEBI" id="CHEBI:61723"/>
        <dbReference type="EC" id="2.7.7.3"/>
    </reaction>
</comment>
<dbReference type="InterPro" id="IPR001980">
    <property type="entry name" value="PPAT"/>
</dbReference>
<comment type="subcellular location">
    <subcellularLocation>
        <location evidence="9">Cytoplasm</location>
    </subcellularLocation>
</comment>
<accession>A0A139MTY9</accession>
<feature type="binding site" evidence="9">
    <location>
        <position position="75"/>
    </location>
    <ligand>
        <name>substrate</name>
    </ligand>
</feature>
<dbReference type="GO" id="GO:0005737">
    <property type="term" value="C:cytoplasm"/>
    <property type="evidence" value="ECO:0007669"/>
    <property type="project" value="UniProtKB-SubCell"/>
</dbReference>
<dbReference type="Pfam" id="PF01467">
    <property type="entry name" value="CTP_transf_like"/>
    <property type="match status" value="1"/>
</dbReference>
<dbReference type="GO" id="GO:0005524">
    <property type="term" value="F:ATP binding"/>
    <property type="evidence" value="ECO:0007669"/>
    <property type="project" value="UniProtKB-KW"/>
</dbReference>
<dbReference type="Proteomes" id="UP000070198">
    <property type="component" value="Unassembled WGS sequence"/>
</dbReference>
<feature type="binding site" evidence="9">
    <location>
        <position position="89"/>
    </location>
    <ligand>
        <name>substrate</name>
    </ligand>
</feature>
<dbReference type="RefSeq" id="WP_061458921.1">
    <property type="nucleotide sequence ID" value="NZ_JAMXTD010000015.1"/>
</dbReference>
<dbReference type="Gene3D" id="3.40.50.620">
    <property type="entry name" value="HUPs"/>
    <property type="match status" value="1"/>
</dbReference>
<evidence type="ECO:0000256" key="4">
    <source>
        <dbReference type="ARBA" id="ARBA00022741"/>
    </source>
</evidence>
<proteinExistence type="inferred from homology"/>
<comment type="subunit">
    <text evidence="9">Homohexamer.</text>
</comment>
<evidence type="ECO:0000256" key="2">
    <source>
        <dbReference type="ARBA" id="ARBA00022679"/>
    </source>
</evidence>
<feature type="domain" description="Cytidyltransferase-like" evidence="10">
    <location>
        <begin position="6"/>
        <end position="135"/>
    </location>
</feature>
<feature type="binding site" evidence="9">
    <location>
        <position position="42"/>
    </location>
    <ligand>
        <name>substrate</name>
    </ligand>
</feature>
<keyword evidence="7 9" id="KW-0173">Coenzyme A biosynthesis</keyword>